<dbReference type="GO" id="GO:0004622">
    <property type="term" value="F:phosphatidylcholine lysophospholipase activity"/>
    <property type="evidence" value="ECO:0007669"/>
    <property type="project" value="TreeGrafter"/>
</dbReference>
<dbReference type="SUPFAM" id="SSF52266">
    <property type="entry name" value="SGNH hydrolase"/>
    <property type="match status" value="1"/>
</dbReference>
<dbReference type="Pfam" id="PF13472">
    <property type="entry name" value="Lipase_GDSL_2"/>
    <property type="match status" value="1"/>
</dbReference>
<dbReference type="AlphaFoldDB" id="A0A6V8SL62"/>
<organism evidence="2 3">
    <name type="scientific">Clostridium fungisolvens</name>
    <dbReference type="NCBI Taxonomy" id="1604897"/>
    <lineage>
        <taxon>Bacteria</taxon>
        <taxon>Bacillati</taxon>
        <taxon>Bacillota</taxon>
        <taxon>Clostridia</taxon>
        <taxon>Eubacteriales</taxon>
        <taxon>Clostridiaceae</taxon>
        <taxon>Clostridium</taxon>
    </lineage>
</organism>
<feature type="domain" description="SGNH hydrolase-type esterase" evidence="1">
    <location>
        <begin position="5"/>
        <end position="172"/>
    </location>
</feature>
<dbReference type="Proteomes" id="UP000580568">
    <property type="component" value="Unassembled WGS sequence"/>
</dbReference>
<dbReference type="EMBL" id="BLZR01000001">
    <property type="protein sequence ID" value="GFP77506.1"/>
    <property type="molecule type" value="Genomic_DNA"/>
</dbReference>
<keyword evidence="3" id="KW-1185">Reference proteome</keyword>
<dbReference type="Gene3D" id="3.40.50.1110">
    <property type="entry name" value="SGNH hydrolase"/>
    <property type="match status" value="1"/>
</dbReference>
<evidence type="ECO:0000313" key="3">
    <source>
        <dbReference type="Proteomes" id="UP000580568"/>
    </source>
</evidence>
<name>A0A6V8SL62_9CLOT</name>
<reference evidence="2 3" key="1">
    <citation type="submission" date="2020-07" db="EMBL/GenBank/DDBJ databases">
        <title>A new beta-1,3-glucan-decomposing anaerobic bacterium isolated from anoxic soil subjected to biological soil disinfestation.</title>
        <authorList>
            <person name="Ueki A."/>
            <person name="Tonouchi A."/>
        </authorList>
    </citation>
    <scope>NUCLEOTIDE SEQUENCE [LARGE SCALE GENOMIC DNA]</scope>
    <source>
        <strain evidence="2 3">TW1</strain>
    </source>
</reference>
<dbReference type="InterPro" id="IPR051532">
    <property type="entry name" value="Ester_Hydrolysis_Enzymes"/>
</dbReference>
<comment type="caution">
    <text evidence="2">The sequence shown here is derived from an EMBL/GenBank/DDBJ whole genome shotgun (WGS) entry which is preliminary data.</text>
</comment>
<dbReference type="RefSeq" id="WP_183278876.1">
    <property type="nucleotide sequence ID" value="NZ_BLZR01000001.1"/>
</dbReference>
<proteinExistence type="predicted"/>
<dbReference type="PANTHER" id="PTHR30383">
    <property type="entry name" value="THIOESTERASE 1/PROTEASE 1/LYSOPHOSPHOLIPASE L1"/>
    <property type="match status" value="1"/>
</dbReference>
<dbReference type="InterPro" id="IPR013830">
    <property type="entry name" value="SGNH_hydro"/>
</dbReference>
<dbReference type="PANTHER" id="PTHR30383:SF5">
    <property type="entry name" value="SGNH HYDROLASE-TYPE ESTERASE DOMAIN-CONTAINING PROTEIN"/>
    <property type="match status" value="1"/>
</dbReference>
<dbReference type="InterPro" id="IPR036514">
    <property type="entry name" value="SGNH_hydro_sf"/>
</dbReference>
<evidence type="ECO:0000259" key="1">
    <source>
        <dbReference type="Pfam" id="PF13472"/>
    </source>
</evidence>
<evidence type="ECO:0000313" key="2">
    <source>
        <dbReference type="EMBL" id="GFP77506.1"/>
    </source>
</evidence>
<protein>
    <recommendedName>
        <fullName evidence="1">SGNH hydrolase-type esterase domain-containing protein</fullName>
    </recommendedName>
</protein>
<gene>
    <name evidence="2" type="ORF">bsdtw1_03636</name>
</gene>
<sequence length="188" mass="21074">MKIVCIGDSLTYGYGVAPSKGWVNLLRASTKHNIINKGVNGDTTVGILSRFSRDCIGLKPNIAVIMAGTNDLLTGRSIDTIVDNISYMIKECLNSNIIPVVLIPPLTLPELAEVSWYSSIDYNYVNDMINSMEGLFENNLRDIVILNINNLIPLYEEYYIDGIHLSPLGNELIFNKLLSEFKRQFDKQ</sequence>
<accession>A0A6V8SL62</accession>